<dbReference type="PIRSF" id="PIRSF005813">
    <property type="entry name" value="MSH2"/>
    <property type="match status" value="1"/>
</dbReference>
<dbReference type="Pfam" id="PF05188">
    <property type="entry name" value="MutS_II"/>
    <property type="match status" value="1"/>
</dbReference>
<evidence type="ECO:0000256" key="6">
    <source>
        <dbReference type="ARBA" id="ARBA00023254"/>
    </source>
</evidence>
<dbReference type="AlphaFoldDB" id="A0A9P4HI09"/>
<dbReference type="SUPFAM" id="SSF52540">
    <property type="entry name" value="P-loop containing nucleoside triphosphate hydrolases"/>
    <property type="match status" value="1"/>
</dbReference>
<keyword evidence="4" id="KW-0067">ATP-binding</keyword>
<dbReference type="Gene3D" id="3.40.50.300">
    <property type="entry name" value="P-loop containing nucleotide triphosphate hydrolases"/>
    <property type="match status" value="1"/>
</dbReference>
<dbReference type="InterPro" id="IPR007860">
    <property type="entry name" value="DNA_mmatch_repair_MutS_con_dom"/>
</dbReference>
<dbReference type="GO" id="GO:0030983">
    <property type="term" value="F:mismatched DNA binding"/>
    <property type="evidence" value="ECO:0007669"/>
    <property type="project" value="InterPro"/>
</dbReference>
<dbReference type="Pfam" id="PF05192">
    <property type="entry name" value="MutS_III"/>
    <property type="match status" value="1"/>
</dbReference>
<dbReference type="Pfam" id="PF00488">
    <property type="entry name" value="MutS_V"/>
    <property type="match status" value="1"/>
</dbReference>
<feature type="compositionally biased region" description="Low complexity" evidence="10">
    <location>
        <begin position="8"/>
        <end position="43"/>
    </location>
</feature>
<dbReference type="InterPro" id="IPR011184">
    <property type="entry name" value="DNA_mismatch_repair_Msh2"/>
</dbReference>
<comment type="similarity">
    <text evidence="1">Belongs to the DNA mismatch repair MutS family. MSH3 subfamily.</text>
</comment>
<evidence type="ECO:0000256" key="9">
    <source>
        <dbReference type="ARBA" id="ARBA00073774"/>
    </source>
</evidence>
<dbReference type="GO" id="GO:0006298">
    <property type="term" value="P:mismatch repair"/>
    <property type="evidence" value="ECO:0007669"/>
    <property type="project" value="InterPro"/>
</dbReference>
<reference evidence="12" key="1">
    <citation type="journal article" date="2020" name="Stud. Mycol.">
        <title>101 Dothideomycetes genomes: a test case for predicting lifestyles and emergence of pathogens.</title>
        <authorList>
            <person name="Haridas S."/>
            <person name="Albert R."/>
            <person name="Binder M."/>
            <person name="Bloem J."/>
            <person name="Labutti K."/>
            <person name="Salamov A."/>
            <person name="Andreopoulos B."/>
            <person name="Baker S."/>
            <person name="Barry K."/>
            <person name="Bills G."/>
            <person name="Bluhm B."/>
            <person name="Cannon C."/>
            <person name="Castanera R."/>
            <person name="Culley D."/>
            <person name="Daum C."/>
            <person name="Ezra D."/>
            <person name="Gonzalez J."/>
            <person name="Henrissat B."/>
            <person name="Kuo A."/>
            <person name="Liang C."/>
            <person name="Lipzen A."/>
            <person name="Lutzoni F."/>
            <person name="Magnuson J."/>
            <person name="Mondo S."/>
            <person name="Nolan M."/>
            <person name="Ohm R."/>
            <person name="Pangilinan J."/>
            <person name="Park H.-J."/>
            <person name="Ramirez L."/>
            <person name="Alfaro M."/>
            <person name="Sun H."/>
            <person name="Tritt A."/>
            <person name="Yoshinaga Y."/>
            <person name="Zwiers L.-H."/>
            <person name="Turgeon B."/>
            <person name="Goodwin S."/>
            <person name="Spatafora J."/>
            <person name="Crous P."/>
            <person name="Grigoriev I."/>
        </authorList>
    </citation>
    <scope>NUCLEOTIDE SEQUENCE</scope>
    <source>
        <strain evidence="12">CBS 110217</strain>
    </source>
</reference>
<dbReference type="GO" id="GO:0007131">
    <property type="term" value="P:reciprocal meiotic recombination"/>
    <property type="evidence" value="ECO:0007669"/>
    <property type="project" value="TreeGrafter"/>
</dbReference>
<proteinExistence type="inferred from homology"/>
<evidence type="ECO:0000256" key="10">
    <source>
        <dbReference type="SAM" id="MobiDB-lite"/>
    </source>
</evidence>
<sequence length="910" mass="101742">MSNRFRPSTSYSTSASTSYGYGDYTTTTSRPGTRRGNTGRPSTARPRTGASTIARIEAQQLVCAIAESRGISPTVGLAFVNLDTAEAVLCQICDSQTYVRTVHKLKVYGPTEILIVSTAASPKSKLFSIIEENLEDISSKLTLLDRRYWAETTGIEYISSLAFKEDIEAINVSVAGNYYAMCCIAAALKYIDLGLGMVFTYHSLRMRYEPSEGSMMIDVSTIHSLELVQNLHNPKSKDCLYGFLNETLTPMGARLLRNNVLQPLTDPDVLTTRYAAVDDLTTKEEMFFSTRAALQSFLDADRILTALIITPSKPTLQTTEQAINQVIMLKHFVGSIRPIYEALTGTGSSMLDNIRELCAPENVAPIQQLIDQVINEDTTYARQPLELRNQRIYAVKSGVNGLLDVARTTYKEASEDAYQHCTKLRQEFDIALELKYESVRHFYIRVSTSELEGRDLPPIFTNVIRRKNFIECQTLELMKRNQKARQPHYMMLQINVSHQEVILMSDQAVEGLIEEVRSHMSMMFKICEAIALLDMISAFAQLVTVNDYTKPQLTNTLAIQQGRHPIKEKIMRTKFVPNDVYSTQQTRFQIITGCNMSGKSTYIRSVALMVIMAQIGCYVPATYASFPILHQLFARLGMDDNIETNVSTFAAEMREIAFILRNIDRRSLAIIDELGRGTSTRDGLAIALAIAEALVSSKALVWFATHFKDLATIMGERAGVQNLHLAVELENNHSMTMLYRITPGAVKEAHYGLTLARIVPMPPGLVDHAARIAQKLEANVLKKKKASETVLREKRRKLILNLREHLVQAHTGVLEGEVLSAWLKELQKEFVNRMMALEVEAASVGQKSDDEDEIMMEGSDHGGEDEDRPGTFASELSVMTVESKTSTECHSTLRTMSEASTIRAVSDNDR</sequence>
<evidence type="ECO:0000256" key="3">
    <source>
        <dbReference type="ARBA" id="ARBA00022741"/>
    </source>
</evidence>
<dbReference type="PANTHER" id="PTHR11361">
    <property type="entry name" value="DNA MISMATCH REPAIR PROTEIN MUTS FAMILY MEMBER"/>
    <property type="match status" value="1"/>
</dbReference>
<dbReference type="Gene3D" id="3.30.420.110">
    <property type="entry name" value="MutS, connector domain"/>
    <property type="match status" value="1"/>
</dbReference>
<evidence type="ECO:0000313" key="12">
    <source>
        <dbReference type="EMBL" id="KAF2034639.1"/>
    </source>
</evidence>
<dbReference type="FunFam" id="3.40.50.300:FF:000870">
    <property type="entry name" value="MutS protein homolog 4"/>
    <property type="match status" value="1"/>
</dbReference>
<dbReference type="EMBL" id="ML978160">
    <property type="protein sequence ID" value="KAF2034639.1"/>
    <property type="molecule type" value="Genomic_DNA"/>
</dbReference>
<dbReference type="SMART" id="SM00533">
    <property type="entry name" value="MUTSd"/>
    <property type="match status" value="1"/>
</dbReference>
<evidence type="ECO:0000256" key="4">
    <source>
        <dbReference type="ARBA" id="ARBA00022840"/>
    </source>
</evidence>
<dbReference type="PANTHER" id="PTHR11361:SF21">
    <property type="entry name" value="MUTS PROTEIN HOMOLOG 4"/>
    <property type="match status" value="1"/>
</dbReference>
<keyword evidence="3" id="KW-0547">Nucleotide-binding</keyword>
<feature type="domain" description="DNA mismatch repair proteins mutS family" evidence="11">
    <location>
        <begin position="667"/>
        <end position="683"/>
    </location>
</feature>
<dbReference type="FunFam" id="1.10.1420.10:FF:000013">
    <property type="entry name" value="mutS protein homolog 4"/>
    <property type="match status" value="1"/>
</dbReference>
<dbReference type="InterPro" id="IPR007696">
    <property type="entry name" value="DNA_mismatch_repair_MutS_core"/>
</dbReference>
<dbReference type="SMART" id="SM00534">
    <property type="entry name" value="MUTSac"/>
    <property type="match status" value="1"/>
</dbReference>
<comment type="subunit">
    <text evidence="7">Heterodimer consisting of MSH2-MSH3 (MutS beta). Forms a ternary complex with MutL alpha (MLH1-PMS1).</text>
</comment>
<comment type="caution">
    <text evidence="12">The sequence shown here is derived from an EMBL/GenBank/DDBJ whole genome shotgun (WGS) entry which is preliminary data.</text>
</comment>
<evidence type="ECO:0000259" key="11">
    <source>
        <dbReference type="PROSITE" id="PS00486"/>
    </source>
</evidence>
<evidence type="ECO:0000256" key="5">
    <source>
        <dbReference type="ARBA" id="ARBA00023125"/>
    </source>
</evidence>
<dbReference type="InterPro" id="IPR007861">
    <property type="entry name" value="DNA_mismatch_repair_MutS_clamp"/>
</dbReference>
<accession>A0A9P4HI09</accession>
<dbReference type="InterPro" id="IPR000432">
    <property type="entry name" value="DNA_mismatch_repair_MutS_C"/>
</dbReference>
<dbReference type="GO" id="GO:0005634">
    <property type="term" value="C:nucleus"/>
    <property type="evidence" value="ECO:0007669"/>
    <property type="project" value="TreeGrafter"/>
</dbReference>
<dbReference type="Pfam" id="PF05190">
    <property type="entry name" value="MutS_IV"/>
    <property type="match status" value="1"/>
</dbReference>
<keyword evidence="5" id="KW-0238">DNA-binding</keyword>
<dbReference type="OrthoDB" id="276261at2759"/>
<dbReference type="SUPFAM" id="SSF48334">
    <property type="entry name" value="DNA repair protein MutS, domain III"/>
    <property type="match status" value="1"/>
</dbReference>
<dbReference type="PROSITE" id="PS00486">
    <property type="entry name" value="DNA_MISMATCH_REPAIR_2"/>
    <property type="match status" value="1"/>
</dbReference>
<dbReference type="SUPFAM" id="SSF53150">
    <property type="entry name" value="DNA repair protein MutS, domain II"/>
    <property type="match status" value="1"/>
</dbReference>
<evidence type="ECO:0000256" key="8">
    <source>
        <dbReference type="ARBA" id="ARBA00029792"/>
    </source>
</evidence>
<gene>
    <name evidence="12" type="ORF">EK21DRAFT_55855</name>
</gene>
<protein>
    <recommendedName>
        <fullName evidence="2 9">DNA mismatch repair protein MSH3</fullName>
    </recommendedName>
    <alternativeName>
        <fullName evidence="2 9">DNA mismatch repair protein MSH3</fullName>
    </alternativeName>
    <alternativeName>
        <fullName evidence="8">MutS protein homolog 3</fullName>
    </alternativeName>
</protein>
<evidence type="ECO:0000256" key="2">
    <source>
        <dbReference type="ARBA" id="ARBA00022151"/>
    </source>
</evidence>
<evidence type="ECO:0000256" key="7">
    <source>
        <dbReference type="ARBA" id="ARBA00025902"/>
    </source>
</evidence>
<dbReference type="GO" id="GO:0005524">
    <property type="term" value="F:ATP binding"/>
    <property type="evidence" value="ECO:0007669"/>
    <property type="project" value="UniProtKB-KW"/>
</dbReference>
<feature type="region of interest" description="Disordered" evidence="10">
    <location>
        <begin position="1"/>
        <end position="49"/>
    </location>
</feature>
<dbReference type="Gene3D" id="1.10.1420.10">
    <property type="match status" value="2"/>
</dbReference>
<dbReference type="InterPro" id="IPR027417">
    <property type="entry name" value="P-loop_NTPase"/>
</dbReference>
<dbReference type="InterPro" id="IPR045076">
    <property type="entry name" value="MutS"/>
</dbReference>
<keyword evidence="13" id="KW-1185">Reference proteome</keyword>
<feature type="compositionally biased region" description="Polar residues" evidence="10">
    <location>
        <begin position="880"/>
        <end position="900"/>
    </location>
</feature>
<dbReference type="InterPro" id="IPR036678">
    <property type="entry name" value="MutS_con_dom_sf"/>
</dbReference>
<dbReference type="GO" id="GO:0140664">
    <property type="term" value="F:ATP-dependent DNA damage sensor activity"/>
    <property type="evidence" value="ECO:0007669"/>
    <property type="project" value="InterPro"/>
</dbReference>
<dbReference type="Proteomes" id="UP000799777">
    <property type="component" value="Unassembled WGS sequence"/>
</dbReference>
<keyword evidence="6" id="KW-0469">Meiosis</keyword>
<name>A0A9P4HI09_9PLEO</name>
<organism evidence="12 13">
    <name type="scientific">Setomelanomma holmii</name>
    <dbReference type="NCBI Taxonomy" id="210430"/>
    <lineage>
        <taxon>Eukaryota</taxon>
        <taxon>Fungi</taxon>
        <taxon>Dikarya</taxon>
        <taxon>Ascomycota</taxon>
        <taxon>Pezizomycotina</taxon>
        <taxon>Dothideomycetes</taxon>
        <taxon>Pleosporomycetidae</taxon>
        <taxon>Pleosporales</taxon>
        <taxon>Pleosporineae</taxon>
        <taxon>Phaeosphaeriaceae</taxon>
        <taxon>Setomelanomma</taxon>
    </lineage>
</organism>
<feature type="region of interest" description="Disordered" evidence="10">
    <location>
        <begin position="842"/>
        <end position="910"/>
    </location>
</feature>
<evidence type="ECO:0000313" key="13">
    <source>
        <dbReference type="Proteomes" id="UP000799777"/>
    </source>
</evidence>
<evidence type="ECO:0000256" key="1">
    <source>
        <dbReference type="ARBA" id="ARBA00007094"/>
    </source>
</evidence>
<dbReference type="InterPro" id="IPR036187">
    <property type="entry name" value="DNA_mismatch_repair_MutS_sf"/>
</dbReference>